<evidence type="ECO:0000256" key="3">
    <source>
        <dbReference type="ARBA" id="ARBA00022840"/>
    </source>
</evidence>
<gene>
    <name evidence="6" type="ORF">DFR86_03145</name>
</gene>
<organism evidence="6 7">
    <name type="scientific">Acidianus sulfidivorans JP7</name>
    <dbReference type="NCBI Taxonomy" id="619593"/>
    <lineage>
        <taxon>Archaea</taxon>
        <taxon>Thermoproteota</taxon>
        <taxon>Thermoprotei</taxon>
        <taxon>Sulfolobales</taxon>
        <taxon>Sulfolobaceae</taxon>
        <taxon>Acidianus</taxon>
    </lineage>
</organism>
<proteinExistence type="inferred from homology"/>
<keyword evidence="1 5" id="KW-0436">Ligase</keyword>
<dbReference type="KEGG" id="asul:DFR86_03145"/>
<comment type="function">
    <text evidence="5">Catalyzes the condensation of (R)-4-phosphopantoate and beta-alanine to 4'-phosphopantothenate in the CoA biosynthesis pathway.</text>
</comment>
<comment type="catalytic activity">
    <reaction evidence="5">
        <text>(R)-4-phosphopantoate + beta-alanine + ATP = (R)-4'-phosphopantothenate + AMP + diphosphate + H(+)</text>
        <dbReference type="Rhea" id="RHEA:27930"/>
        <dbReference type="ChEBI" id="CHEBI:10986"/>
        <dbReference type="ChEBI" id="CHEBI:15378"/>
        <dbReference type="ChEBI" id="CHEBI:30616"/>
        <dbReference type="ChEBI" id="CHEBI:33019"/>
        <dbReference type="ChEBI" id="CHEBI:57966"/>
        <dbReference type="ChEBI" id="CHEBI:61294"/>
        <dbReference type="ChEBI" id="CHEBI:456215"/>
        <dbReference type="EC" id="6.3.2.36"/>
    </reaction>
</comment>
<dbReference type="GO" id="GO:0005524">
    <property type="term" value="F:ATP binding"/>
    <property type="evidence" value="ECO:0007669"/>
    <property type="project" value="UniProtKB-KW"/>
</dbReference>
<accession>A0A2U9IKW1</accession>
<evidence type="ECO:0000256" key="5">
    <source>
        <dbReference type="HAMAP-Rule" id="MF_02224"/>
    </source>
</evidence>
<dbReference type="Proteomes" id="UP000248410">
    <property type="component" value="Chromosome"/>
</dbReference>
<dbReference type="InterPro" id="IPR029035">
    <property type="entry name" value="DHS-like_NAD/FAD-binding_dom"/>
</dbReference>
<dbReference type="EMBL" id="CP029288">
    <property type="protein sequence ID" value="AWR96646.1"/>
    <property type="molecule type" value="Genomic_DNA"/>
</dbReference>
<dbReference type="EC" id="6.3.2.36" evidence="5"/>
<dbReference type="Pfam" id="PF02006">
    <property type="entry name" value="PPS_PS"/>
    <property type="match status" value="1"/>
</dbReference>
<keyword evidence="3 5" id="KW-0067">ATP-binding</keyword>
<dbReference type="InterPro" id="IPR038138">
    <property type="entry name" value="PPS/PS_sf"/>
</dbReference>
<dbReference type="AlphaFoldDB" id="A0A2U9IKW1"/>
<dbReference type="SUPFAM" id="SSF52467">
    <property type="entry name" value="DHS-like NAD/FAD-binding domain"/>
    <property type="match status" value="1"/>
</dbReference>
<dbReference type="NCBIfam" id="NF010324">
    <property type="entry name" value="PRK13761.1"/>
    <property type="match status" value="1"/>
</dbReference>
<name>A0A2U9IKW1_9CREN</name>
<comment type="subunit">
    <text evidence="5">Homodimer.</text>
</comment>
<feature type="binding site" evidence="5">
    <location>
        <begin position="211"/>
        <end position="212"/>
    </location>
    <ligand>
        <name>ATP</name>
        <dbReference type="ChEBI" id="CHEBI:30616"/>
    </ligand>
</feature>
<dbReference type="InterPro" id="IPR002855">
    <property type="entry name" value="PPS/PS"/>
</dbReference>
<dbReference type="GO" id="GO:0016881">
    <property type="term" value="F:acid-amino acid ligase activity"/>
    <property type="evidence" value="ECO:0007669"/>
    <property type="project" value="UniProtKB-UniRule"/>
</dbReference>
<evidence type="ECO:0000256" key="4">
    <source>
        <dbReference type="ARBA" id="ARBA00022993"/>
    </source>
</evidence>
<dbReference type="RefSeq" id="WP_110379536.1">
    <property type="nucleotide sequence ID" value="NZ_CP029288.2"/>
</dbReference>
<protein>
    <recommendedName>
        <fullName evidence="5">4-phosphopantoate--beta-alanine ligase</fullName>
        <ecNumber evidence="5">6.3.2.36</ecNumber>
    </recommendedName>
    <alternativeName>
        <fullName evidence="5">Phosphopantothenate synthetase</fullName>
        <shortName evidence="5">PPS</shortName>
    </alternativeName>
</protein>
<evidence type="ECO:0000313" key="6">
    <source>
        <dbReference type="EMBL" id="AWR96646.1"/>
    </source>
</evidence>
<evidence type="ECO:0000256" key="1">
    <source>
        <dbReference type="ARBA" id="ARBA00022598"/>
    </source>
</evidence>
<evidence type="ECO:0000256" key="2">
    <source>
        <dbReference type="ARBA" id="ARBA00022741"/>
    </source>
</evidence>
<dbReference type="OrthoDB" id="10078at2157"/>
<feature type="binding site" evidence="5">
    <location>
        <position position="29"/>
    </location>
    <ligand>
        <name>ATP</name>
        <dbReference type="ChEBI" id="CHEBI:30616"/>
    </ligand>
</feature>
<keyword evidence="4 5" id="KW-0173">Coenzyme A biosynthesis</keyword>
<comment type="similarity">
    <text evidence="5">Belongs to the archaeal phosphopantothenate synthetase family.</text>
</comment>
<dbReference type="PANTHER" id="PTHR40695:SF1">
    <property type="entry name" value="4-PHOSPHOPANTOATE--BETA-ALANINE LIGASE"/>
    <property type="match status" value="1"/>
</dbReference>
<feature type="binding site" evidence="5">
    <location>
        <begin position="199"/>
        <end position="200"/>
    </location>
    <ligand>
        <name>ATP</name>
        <dbReference type="ChEBI" id="CHEBI:30616"/>
    </ligand>
</feature>
<comment type="pathway">
    <text evidence="5">Cofactor biosynthesis; coenzyme A biosynthesis.</text>
</comment>
<dbReference type="PIRSF" id="PIRSF004853">
    <property type="entry name" value="UCP004853"/>
    <property type="match status" value="1"/>
</dbReference>
<keyword evidence="7" id="KW-1185">Reference proteome</keyword>
<keyword evidence="2 5" id="KW-0547">Nucleotide-binding</keyword>
<dbReference type="UniPathway" id="UPA00241"/>
<reference evidence="6 7" key="1">
    <citation type="submission" date="2018-05" db="EMBL/GenBank/DDBJ databases">
        <title>Complete Genome Sequences of Extremely Thermoacidophilic, Metal-Mobilizing Type-Strain Members of the Archaeal Family Sulfolobaceae: Acidianus brierleyi DSM-1651T, Acidianus sulfidivorans DSM-18786T, Metallosphaera hakonensis DSM-7519T, and Metallosphaera prunae DSM-10039T.</title>
        <authorList>
            <person name="Counts J.A."/>
            <person name="Kelly R.M."/>
        </authorList>
    </citation>
    <scope>NUCLEOTIDE SEQUENCE [LARGE SCALE GENOMIC DNA]</scope>
    <source>
        <strain evidence="6 7">JP7</strain>
    </source>
</reference>
<dbReference type="PANTHER" id="PTHR40695">
    <property type="entry name" value="4-PHOSPHOPANTOATE--BETA-ALANINE LIGASE"/>
    <property type="match status" value="1"/>
</dbReference>
<dbReference type="GO" id="GO:0015937">
    <property type="term" value="P:coenzyme A biosynthetic process"/>
    <property type="evidence" value="ECO:0007669"/>
    <property type="project" value="UniProtKB-UniRule"/>
</dbReference>
<dbReference type="HAMAP" id="MF_02224">
    <property type="entry name" value="PPS"/>
    <property type="match status" value="1"/>
</dbReference>
<dbReference type="NCBIfam" id="NF041123">
    <property type="entry name" value="phpantohe_syn_Arch"/>
    <property type="match status" value="1"/>
</dbReference>
<dbReference type="GeneID" id="36836932"/>
<feature type="binding site" evidence="5">
    <location>
        <position position="51"/>
    </location>
    <ligand>
        <name>ATP</name>
        <dbReference type="ChEBI" id="CHEBI:30616"/>
    </ligand>
</feature>
<evidence type="ECO:0000313" key="7">
    <source>
        <dbReference type="Proteomes" id="UP000248410"/>
    </source>
</evidence>
<sequence length="263" mass="29613">MDNTQSSKEGSIRDIIPLNHPRRESLLVREKLVEALNENILAPQGLIAHGRGECFDYLFEEKTQDFAKKAIEAAAAMLLLAKYPVISVNGNMAALVPRELVELSDLLNAKLEVNLFYRNEERLKAIKSTLIKNGAKNVLGVDDELTTIPELFSERRRVSKNGIYKADVVLLGLEDGDRTEALVKMNKKVIAIDLNPLSRTSRTANISIIDNIIRAIPLLVQKVKELKNSDKLAEILENYDNNKIIKESLSFIAKRYQEFSLDL</sequence>
<feature type="binding site" evidence="5">
    <location>
        <begin position="193"/>
        <end position="195"/>
    </location>
    <ligand>
        <name>ATP</name>
        <dbReference type="ChEBI" id="CHEBI:30616"/>
    </ligand>
</feature>
<dbReference type="Gene3D" id="3.40.50.12640">
    <property type="entry name" value="Phosphopantoate/pantothenate synthetase"/>
    <property type="match status" value="1"/>
</dbReference>